<feature type="signal peptide" evidence="6">
    <location>
        <begin position="1"/>
        <end position="20"/>
    </location>
</feature>
<dbReference type="Proteomes" id="UP000837803">
    <property type="component" value="Unassembled WGS sequence"/>
</dbReference>
<proteinExistence type="predicted"/>
<accession>A0ABN8F052</accession>
<dbReference type="SUPFAM" id="SSF54106">
    <property type="entry name" value="LysM domain"/>
    <property type="match status" value="2"/>
</dbReference>
<dbReference type="Pfam" id="PF01476">
    <property type="entry name" value="LysM"/>
    <property type="match status" value="2"/>
</dbReference>
<dbReference type="CDD" id="cd00118">
    <property type="entry name" value="LysM"/>
    <property type="match status" value="2"/>
</dbReference>
<evidence type="ECO:0000313" key="8">
    <source>
        <dbReference type="EMBL" id="CAH0999624.1"/>
    </source>
</evidence>
<dbReference type="PROSITE" id="PS51782">
    <property type="entry name" value="LYSM"/>
    <property type="match status" value="2"/>
</dbReference>
<evidence type="ECO:0000256" key="6">
    <source>
        <dbReference type="SAM" id="SignalP"/>
    </source>
</evidence>
<keyword evidence="1" id="KW-0929">Antimicrobial</keyword>
<dbReference type="InterPro" id="IPR018392">
    <property type="entry name" value="LysM"/>
</dbReference>
<dbReference type="Gene3D" id="1.10.530.10">
    <property type="match status" value="1"/>
</dbReference>
<dbReference type="RefSeq" id="WP_238749822.1">
    <property type="nucleotide sequence ID" value="NZ_CAKLPZ010000001.1"/>
</dbReference>
<feature type="domain" description="LysM" evidence="7">
    <location>
        <begin position="405"/>
        <end position="448"/>
    </location>
</feature>
<comment type="caution">
    <text evidence="8">The sequence shown here is derived from an EMBL/GenBank/DDBJ whole genome shotgun (WGS) entry which is preliminary data.</text>
</comment>
<dbReference type="Gene3D" id="3.10.350.10">
    <property type="entry name" value="LysM domain"/>
    <property type="match status" value="2"/>
</dbReference>
<dbReference type="InterPro" id="IPR051056">
    <property type="entry name" value="Glycosyl_Hydrolase_73"/>
</dbReference>
<dbReference type="InterPro" id="IPR036779">
    <property type="entry name" value="LysM_dom_sf"/>
</dbReference>
<dbReference type="Pfam" id="PF01832">
    <property type="entry name" value="Glucosaminidase"/>
    <property type="match status" value="1"/>
</dbReference>
<feature type="chain" id="PRO_5047278601" description="Peptidoglycan hydrolase" evidence="6">
    <location>
        <begin position="21"/>
        <end position="449"/>
    </location>
</feature>
<feature type="compositionally biased region" description="Pro residues" evidence="5">
    <location>
        <begin position="341"/>
        <end position="350"/>
    </location>
</feature>
<evidence type="ECO:0000259" key="7">
    <source>
        <dbReference type="PROSITE" id="PS51782"/>
    </source>
</evidence>
<protein>
    <recommendedName>
        <fullName evidence="4">Peptidoglycan hydrolase</fullName>
    </recommendedName>
</protein>
<evidence type="ECO:0000256" key="5">
    <source>
        <dbReference type="SAM" id="MobiDB-lite"/>
    </source>
</evidence>
<keyword evidence="6" id="KW-0732">Signal</keyword>
<evidence type="ECO:0000256" key="4">
    <source>
        <dbReference type="ARBA" id="ARBA00032108"/>
    </source>
</evidence>
<feature type="domain" description="LysM" evidence="7">
    <location>
        <begin position="270"/>
        <end position="314"/>
    </location>
</feature>
<evidence type="ECO:0000256" key="1">
    <source>
        <dbReference type="ARBA" id="ARBA00022529"/>
    </source>
</evidence>
<reference evidence="8" key="1">
    <citation type="submission" date="2021-12" db="EMBL/GenBank/DDBJ databases">
        <authorList>
            <person name="Rodrigo-Torres L."/>
            <person name="Arahal R. D."/>
            <person name="Lucena T."/>
        </authorList>
    </citation>
    <scope>NUCLEOTIDE SEQUENCE</scope>
    <source>
        <strain evidence="8">CECT 8419</strain>
    </source>
</reference>
<gene>
    <name evidence="8" type="ORF">LEM8419_00924</name>
</gene>
<keyword evidence="9" id="KW-1185">Reference proteome</keyword>
<evidence type="ECO:0000256" key="2">
    <source>
        <dbReference type="ARBA" id="ARBA00022638"/>
    </source>
</evidence>
<keyword evidence="3" id="KW-0378">Hydrolase</keyword>
<dbReference type="SMART" id="SM00047">
    <property type="entry name" value="LYZ2"/>
    <property type="match status" value="1"/>
</dbReference>
<evidence type="ECO:0000256" key="3">
    <source>
        <dbReference type="ARBA" id="ARBA00022801"/>
    </source>
</evidence>
<organism evidence="8 9">
    <name type="scientific">Neolewinella maritima</name>
    <dbReference type="NCBI Taxonomy" id="1383882"/>
    <lineage>
        <taxon>Bacteria</taxon>
        <taxon>Pseudomonadati</taxon>
        <taxon>Bacteroidota</taxon>
        <taxon>Saprospiria</taxon>
        <taxon>Saprospirales</taxon>
        <taxon>Lewinellaceae</taxon>
        <taxon>Neolewinella</taxon>
    </lineage>
</organism>
<dbReference type="PANTHER" id="PTHR33308:SF9">
    <property type="entry name" value="PEPTIDOGLYCAN HYDROLASE FLGJ"/>
    <property type="match status" value="1"/>
</dbReference>
<dbReference type="SMART" id="SM00257">
    <property type="entry name" value="LysM"/>
    <property type="match status" value="2"/>
</dbReference>
<evidence type="ECO:0000313" key="9">
    <source>
        <dbReference type="Proteomes" id="UP000837803"/>
    </source>
</evidence>
<name>A0ABN8F052_9BACT</name>
<dbReference type="PANTHER" id="PTHR33308">
    <property type="entry name" value="PEPTIDOGLYCAN HYDROLASE FLGJ"/>
    <property type="match status" value="1"/>
</dbReference>
<dbReference type="EMBL" id="CAKLPZ010000001">
    <property type="protein sequence ID" value="CAH0999624.1"/>
    <property type="molecule type" value="Genomic_DNA"/>
</dbReference>
<dbReference type="InterPro" id="IPR002901">
    <property type="entry name" value="MGlyc_endo_b_GlcNAc-like_dom"/>
</dbReference>
<feature type="compositionally biased region" description="Pro residues" evidence="5">
    <location>
        <begin position="368"/>
        <end position="380"/>
    </location>
</feature>
<sequence length="449" mass="50256">MKGVFTATLILLFLIPPAVAGAIDWTTDDNSDQEAYIERFKRIAMEEMERSGVPASIKLAQGILESNSGKSYLARNAKNHFGIKCGANWNGDKVYREDDDYDDRGRLTKSCFRQYRNADASYVAHSEFLRDPRKSFRYGFLFRLEPTDYKAWARGLRKSGYATNPRYPELLITLIERHQLYQYDVPGATTPVNIEVPVEEAITGILQQNDVSYFVSEAPLSVQEVARRVDLSVRRLLDYNEGLVSASQLVNSKERIYIQKKRRSYRGGERYHMVREGETLYDIAQRYGLRLSNLARRNRVGEQANPATGEQIKLRGGRVRTAPRLERSQTPARPPTDFAPAPEPTTPTTPPARVDDDGFLDMGEPVSPNTPMPTPDPRPVTAPEQPVIVPPGQTPTTAPNPATAGYHAVQAGDTLYGISRKYGVPVDTLKRLNALTGNGISVGQQLRIR</sequence>
<keyword evidence="2" id="KW-0081">Bacteriolytic enzyme</keyword>
<feature type="region of interest" description="Disordered" evidence="5">
    <location>
        <begin position="300"/>
        <end position="385"/>
    </location>
</feature>